<dbReference type="EMBL" id="FMHG01000001">
    <property type="protein sequence ID" value="SCJ50196.1"/>
    <property type="molecule type" value="Genomic_DNA"/>
</dbReference>
<dbReference type="InterPro" id="IPR007793">
    <property type="entry name" value="DivIVA_fam"/>
</dbReference>
<evidence type="ECO:0000313" key="9">
    <source>
        <dbReference type="EMBL" id="SCJ50196.1"/>
    </source>
</evidence>
<reference evidence="9" key="1">
    <citation type="submission" date="2015-09" db="EMBL/GenBank/DDBJ databases">
        <authorList>
            <consortium name="Pathogen Informatics"/>
        </authorList>
    </citation>
    <scope>NUCLEOTIDE SEQUENCE</scope>
    <source>
        <strain evidence="9">2789STDY5834896</strain>
    </source>
</reference>
<dbReference type="GO" id="GO:0005737">
    <property type="term" value="C:cytoplasm"/>
    <property type="evidence" value="ECO:0007669"/>
    <property type="project" value="UniProtKB-SubCell"/>
</dbReference>
<dbReference type="PANTHER" id="PTHR35794">
    <property type="entry name" value="CELL DIVISION PROTEIN DIVIVA"/>
    <property type="match status" value="1"/>
</dbReference>
<comment type="similarity">
    <text evidence="2">Belongs to the DivIVA family.</text>
</comment>
<dbReference type="AlphaFoldDB" id="A0A1C6GXY4"/>
<sequence length="203" mass="22419">MLTLDQIKNATFERAGLKGYKADSVDDFIDNVIETVEKLQSEKEDAEAKLEILAEKLEDYRKDEDSLRAALLGAQKLGNSVVSEARQKAEIILRDATIKSDSMLAKAEDKIGFYKEELVRMKAEVSAFKNAMLSLYRDHIELISQIPAEEPAESEEPAPQPEAAEAEAPAAESEEPAVDNKIDPGLFESNFDFGTHTEEGAQA</sequence>
<evidence type="ECO:0000256" key="6">
    <source>
        <dbReference type="ARBA" id="ARBA00023306"/>
    </source>
</evidence>
<dbReference type="PANTHER" id="PTHR35794:SF2">
    <property type="entry name" value="CELL DIVISION PROTEIN DIVIVA"/>
    <property type="match status" value="1"/>
</dbReference>
<dbReference type="InterPro" id="IPR019933">
    <property type="entry name" value="DivIVA_domain"/>
</dbReference>
<accession>A0A1C6GXY4</accession>
<keyword evidence="4" id="KW-0132">Cell division</keyword>
<evidence type="ECO:0000256" key="2">
    <source>
        <dbReference type="ARBA" id="ARBA00009008"/>
    </source>
</evidence>
<keyword evidence="3" id="KW-0963">Cytoplasm</keyword>
<organism evidence="9">
    <name type="scientific">uncultured Anaerotruncus sp</name>
    <dbReference type="NCBI Taxonomy" id="905011"/>
    <lineage>
        <taxon>Bacteria</taxon>
        <taxon>Bacillati</taxon>
        <taxon>Bacillota</taxon>
        <taxon>Clostridia</taxon>
        <taxon>Eubacteriales</taxon>
        <taxon>Oscillospiraceae</taxon>
        <taxon>Anaerotruncus</taxon>
        <taxon>environmental samples</taxon>
    </lineage>
</organism>
<protein>
    <submittedName>
        <fullName evidence="9">Minicell-associated protein DivIVA</fullName>
    </submittedName>
</protein>
<dbReference type="Gene3D" id="6.10.250.660">
    <property type="match status" value="1"/>
</dbReference>
<feature type="region of interest" description="Disordered" evidence="8">
    <location>
        <begin position="146"/>
        <end position="203"/>
    </location>
</feature>
<dbReference type="GO" id="GO:0051301">
    <property type="term" value="P:cell division"/>
    <property type="evidence" value="ECO:0007669"/>
    <property type="project" value="UniProtKB-KW"/>
</dbReference>
<evidence type="ECO:0000256" key="8">
    <source>
        <dbReference type="SAM" id="MobiDB-lite"/>
    </source>
</evidence>
<evidence type="ECO:0000256" key="5">
    <source>
        <dbReference type="ARBA" id="ARBA00023054"/>
    </source>
</evidence>
<evidence type="ECO:0000256" key="7">
    <source>
        <dbReference type="SAM" id="Coils"/>
    </source>
</evidence>
<feature type="compositionally biased region" description="Low complexity" evidence="8">
    <location>
        <begin position="161"/>
        <end position="171"/>
    </location>
</feature>
<evidence type="ECO:0000256" key="4">
    <source>
        <dbReference type="ARBA" id="ARBA00022618"/>
    </source>
</evidence>
<dbReference type="Pfam" id="PF05103">
    <property type="entry name" value="DivIVA"/>
    <property type="match status" value="1"/>
</dbReference>
<dbReference type="NCBIfam" id="TIGR03544">
    <property type="entry name" value="DivI1A_domain"/>
    <property type="match status" value="1"/>
</dbReference>
<evidence type="ECO:0000256" key="3">
    <source>
        <dbReference type="ARBA" id="ARBA00022490"/>
    </source>
</evidence>
<comment type="subcellular location">
    <subcellularLocation>
        <location evidence="1">Cytoplasm</location>
    </subcellularLocation>
</comment>
<proteinExistence type="inferred from homology"/>
<keyword evidence="5 7" id="KW-0175">Coiled coil</keyword>
<feature type="coiled-coil region" evidence="7">
    <location>
        <begin position="29"/>
        <end position="70"/>
    </location>
</feature>
<keyword evidence="6" id="KW-0131">Cell cycle</keyword>
<evidence type="ECO:0000256" key="1">
    <source>
        <dbReference type="ARBA" id="ARBA00004496"/>
    </source>
</evidence>
<name>A0A1C6GXY4_9FIRM</name>
<gene>
    <name evidence="9" type="primary">divIVA</name>
    <name evidence="9" type="ORF">SAMEA3545359_00594</name>
</gene>